<dbReference type="Proteomes" id="UP000198282">
    <property type="component" value="Unassembled WGS sequence"/>
</dbReference>
<reference evidence="1 2" key="1">
    <citation type="submission" date="2017-06" db="EMBL/GenBank/DDBJ databases">
        <authorList>
            <person name="Kim H.J."/>
            <person name="Triplett B.A."/>
        </authorList>
    </citation>
    <scope>NUCLEOTIDE SEQUENCE [LARGE SCALE GENOMIC DNA]</scope>
    <source>
        <strain evidence="1 2">CGMCC 4.2132</strain>
    </source>
</reference>
<accession>A0A239P5I9</accession>
<sequence length="216" mass="24790">MSGPRDYSRATRAALIQFSGGLCYWPGCPEPVLRRVEQVWRITVEIAHIRAAERGGPRYDPTMSDDQRRDFANLLLLCTAHHDHADEHPERVPVELLLRWKAQREADPYQALERLREVTPAGLRRLVAEGLQEHDAKVLDALARLEHSDQDAARLMRSLVDELTEAYSVQRRRMLDADLVYELKDAAHTLSKMNGTLGDFIEATRTLRRKFPRGDE</sequence>
<evidence type="ECO:0000313" key="2">
    <source>
        <dbReference type="Proteomes" id="UP000198282"/>
    </source>
</evidence>
<dbReference type="AlphaFoldDB" id="A0A239P5I9"/>
<name>A0A239P5I9_9ACTN</name>
<protein>
    <recommendedName>
        <fullName evidence="3">HNH endonuclease</fullName>
    </recommendedName>
</protein>
<organism evidence="1 2">
    <name type="scientific">Streptosporangium subroseum</name>
    <dbReference type="NCBI Taxonomy" id="106412"/>
    <lineage>
        <taxon>Bacteria</taxon>
        <taxon>Bacillati</taxon>
        <taxon>Actinomycetota</taxon>
        <taxon>Actinomycetes</taxon>
        <taxon>Streptosporangiales</taxon>
        <taxon>Streptosporangiaceae</taxon>
        <taxon>Streptosporangium</taxon>
    </lineage>
</organism>
<keyword evidence="2" id="KW-1185">Reference proteome</keyword>
<gene>
    <name evidence="1" type="ORF">SAMN05216276_10866</name>
</gene>
<evidence type="ECO:0008006" key="3">
    <source>
        <dbReference type="Google" id="ProtNLM"/>
    </source>
</evidence>
<evidence type="ECO:0000313" key="1">
    <source>
        <dbReference type="EMBL" id="SNT61878.1"/>
    </source>
</evidence>
<dbReference type="EMBL" id="FZOD01000086">
    <property type="protein sequence ID" value="SNT61878.1"/>
    <property type="molecule type" value="Genomic_DNA"/>
</dbReference>
<proteinExistence type="predicted"/>